<feature type="region of interest" description="Disordered" evidence="1">
    <location>
        <begin position="1"/>
        <end position="34"/>
    </location>
</feature>
<sequence length="78" mass="9105">MHNASARQTATNYGFDNDGDFESDVSSDDSDVENVKKTIRARKLQLRDVLNGFPNWLERLLEGQIRRYHLPEWPDNLK</sequence>
<feature type="compositionally biased region" description="Polar residues" evidence="1">
    <location>
        <begin position="1"/>
        <end position="14"/>
    </location>
</feature>
<name>A0A1I8A868_9BILA</name>
<feature type="compositionally biased region" description="Acidic residues" evidence="1">
    <location>
        <begin position="17"/>
        <end position="32"/>
    </location>
</feature>
<evidence type="ECO:0000313" key="3">
    <source>
        <dbReference type="WBParaSite" id="L893_g33817.t1"/>
    </source>
</evidence>
<proteinExistence type="predicted"/>
<organism evidence="2 3">
    <name type="scientific">Steinernema glaseri</name>
    <dbReference type="NCBI Taxonomy" id="37863"/>
    <lineage>
        <taxon>Eukaryota</taxon>
        <taxon>Metazoa</taxon>
        <taxon>Ecdysozoa</taxon>
        <taxon>Nematoda</taxon>
        <taxon>Chromadorea</taxon>
        <taxon>Rhabditida</taxon>
        <taxon>Tylenchina</taxon>
        <taxon>Panagrolaimomorpha</taxon>
        <taxon>Strongyloidoidea</taxon>
        <taxon>Steinernematidae</taxon>
        <taxon>Steinernema</taxon>
    </lineage>
</organism>
<accession>A0A1I8A868</accession>
<evidence type="ECO:0000256" key="1">
    <source>
        <dbReference type="SAM" id="MobiDB-lite"/>
    </source>
</evidence>
<dbReference type="Proteomes" id="UP000095287">
    <property type="component" value="Unplaced"/>
</dbReference>
<evidence type="ECO:0000313" key="2">
    <source>
        <dbReference type="Proteomes" id="UP000095287"/>
    </source>
</evidence>
<dbReference type="WBParaSite" id="L893_g33817.t1">
    <property type="protein sequence ID" value="L893_g33817.t1"/>
    <property type="gene ID" value="L893_g33817"/>
</dbReference>
<keyword evidence="2" id="KW-1185">Reference proteome</keyword>
<reference evidence="3" key="1">
    <citation type="submission" date="2016-11" db="UniProtKB">
        <authorList>
            <consortium name="WormBaseParasite"/>
        </authorList>
    </citation>
    <scope>IDENTIFICATION</scope>
</reference>
<protein>
    <submittedName>
        <fullName evidence="3">Uncharacterized protein</fullName>
    </submittedName>
</protein>
<dbReference type="AlphaFoldDB" id="A0A1I8A868"/>